<evidence type="ECO:0000313" key="2">
    <source>
        <dbReference type="EMBL" id="KAJ1116107.1"/>
    </source>
</evidence>
<organism evidence="2 3">
    <name type="scientific">Pleurodeles waltl</name>
    <name type="common">Iberian ribbed newt</name>
    <dbReference type="NCBI Taxonomy" id="8319"/>
    <lineage>
        <taxon>Eukaryota</taxon>
        <taxon>Metazoa</taxon>
        <taxon>Chordata</taxon>
        <taxon>Craniata</taxon>
        <taxon>Vertebrata</taxon>
        <taxon>Euteleostomi</taxon>
        <taxon>Amphibia</taxon>
        <taxon>Batrachia</taxon>
        <taxon>Caudata</taxon>
        <taxon>Salamandroidea</taxon>
        <taxon>Salamandridae</taxon>
        <taxon>Pleurodelinae</taxon>
        <taxon>Pleurodeles</taxon>
    </lineage>
</organism>
<name>A0AAV7NLX5_PLEWA</name>
<dbReference type="AlphaFoldDB" id="A0AAV7NLX5"/>
<dbReference type="EMBL" id="JANPWB010000012">
    <property type="protein sequence ID" value="KAJ1116107.1"/>
    <property type="molecule type" value="Genomic_DNA"/>
</dbReference>
<feature type="compositionally biased region" description="Basic and acidic residues" evidence="1">
    <location>
        <begin position="1"/>
        <end position="11"/>
    </location>
</feature>
<protein>
    <submittedName>
        <fullName evidence="2">Uncharacterized protein</fullName>
    </submittedName>
</protein>
<evidence type="ECO:0000256" key="1">
    <source>
        <dbReference type="SAM" id="MobiDB-lite"/>
    </source>
</evidence>
<keyword evidence="3" id="KW-1185">Reference proteome</keyword>
<feature type="region of interest" description="Disordered" evidence="1">
    <location>
        <begin position="55"/>
        <end position="94"/>
    </location>
</feature>
<comment type="caution">
    <text evidence="2">The sequence shown here is derived from an EMBL/GenBank/DDBJ whole genome shotgun (WGS) entry which is preliminary data.</text>
</comment>
<proteinExistence type="predicted"/>
<reference evidence="2" key="1">
    <citation type="journal article" date="2022" name="bioRxiv">
        <title>Sequencing and chromosome-scale assembly of the giantPleurodeles waltlgenome.</title>
        <authorList>
            <person name="Brown T."/>
            <person name="Elewa A."/>
            <person name="Iarovenko S."/>
            <person name="Subramanian E."/>
            <person name="Araus A.J."/>
            <person name="Petzold A."/>
            <person name="Susuki M."/>
            <person name="Suzuki K.-i.T."/>
            <person name="Hayashi T."/>
            <person name="Toyoda A."/>
            <person name="Oliveira C."/>
            <person name="Osipova E."/>
            <person name="Leigh N.D."/>
            <person name="Simon A."/>
            <person name="Yun M.H."/>
        </authorList>
    </citation>
    <scope>NUCLEOTIDE SEQUENCE</scope>
    <source>
        <strain evidence="2">20211129_DDA</strain>
        <tissue evidence="2">Liver</tissue>
    </source>
</reference>
<evidence type="ECO:0000313" key="3">
    <source>
        <dbReference type="Proteomes" id="UP001066276"/>
    </source>
</evidence>
<sequence length="94" mass="11031">MPLTRGRERWINPEADGTNQRSHRAITNVGMQPQADIYNEGTQDIRGMANELLKPFDKKTHSRNSKELSPEDDQATTRETRQERPHRREEYELV</sequence>
<feature type="region of interest" description="Disordered" evidence="1">
    <location>
        <begin position="1"/>
        <end position="34"/>
    </location>
</feature>
<accession>A0AAV7NLX5</accession>
<dbReference type="Proteomes" id="UP001066276">
    <property type="component" value="Chromosome 8"/>
</dbReference>
<gene>
    <name evidence="2" type="ORF">NDU88_004326</name>
</gene>